<gene>
    <name evidence="2" type="ORF">FACUT_6493</name>
</gene>
<evidence type="ECO:0000313" key="3">
    <source>
        <dbReference type="Proteomes" id="UP000536711"/>
    </source>
</evidence>
<accession>A0A8H4JSQ7</accession>
<dbReference type="Proteomes" id="UP000536711">
    <property type="component" value="Unassembled WGS sequence"/>
</dbReference>
<evidence type="ECO:0000313" key="2">
    <source>
        <dbReference type="EMBL" id="KAF4436329.1"/>
    </source>
</evidence>
<protein>
    <submittedName>
        <fullName evidence="2">Calcium-binding cnx1</fullName>
    </submittedName>
</protein>
<name>A0A8H4JSQ7_9HYPO</name>
<keyword evidence="3" id="KW-1185">Reference proteome</keyword>
<feature type="region of interest" description="Disordered" evidence="1">
    <location>
        <begin position="54"/>
        <end position="93"/>
    </location>
</feature>
<dbReference type="AlphaFoldDB" id="A0A8H4JSQ7"/>
<comment type="caution">
    <text evidence="2">The sequence shown here is derived from an EMBL/GenBank/DDBJ whole genome shotgun (WGS) entry which is preliminary data.</text>
</comment>
<dbReference type="EMBL" id="JAADJF010000153">
    <property type="protein sequence ID" value="KAF4436329.1"/>
    <property type="molecule type" value="Genomic_DNA"/>
</dbReference>
<evidence type="ECO:0000256" key="1">
    <source>
        <dbReference type="SAM" id="MobiDB-lite"/>
    </source>
</evidence>
<dbReference type="OrthoDB" id="10647939at2759"/>
<proteinExistence type="predicted"/>
<reference evidence="2 3" key="1">
    <citation type="submission" date="2020-01" db="EMBL/GenBank/DDBJ databases">
        <title>Identification and distribution of gene clusters putatively required for synthesis of sphingolipid metabolism inhibitors in phylogenetically diverse species of the filamentous fungus Fusarium.</title>
        <authorList>
            <person name="Kim H.-S."/>
            <person name="Busman M."/>
            <person name="Brown D.W."/>
            <person name="Divon H."/>
            <person name="Uhlig S."/>
            <person name="Proctor R.H."/>
        </authorList>
    </citation>
    <scope>NUCLEOTIDE SEQUENCE [LARGE SCALE GENOMIC DNA]</scope>
    <source>
        <strain evidence="2 3">NRRL 13308</strain>
    </source>
</reference>
<organism evidence="2 3">
    <name type="scientific">Fusarium acutatum</name>
    <dbReference type="NCBI Taxonomy" id="78861"/>
    <lineage>
        <taxon>Eukaryota</taxon>
        <taxon>Fungi</taxon>
        <taxon>Dikarya</taxon>
        <taxon>Ascomycota</taxon>
        <taxon>Pezizomycotina</taxon>
        <taxon>Sordariomycetes</taxon>
        <taxon>Hypocreomycetidae</taxon>
        <taxon>Hypocreales</taxon>
        <taxon>Nectriaceae</taxon>
        <taxon>Fusarium</taxon>
        <taxon>Fusarium fujikuroi species complex</taxon>
    </lineage>
</organism>
<feature type="compositionally biased region" description="Polar residues" evidence="1">
    <location>
        <begin position="83"/>
        <end position="93"/>
    </location>
</feature>
<sequence length="173" mass="19490">MASESLGGRNKRRQDLIRTLDRFLNTSEIPTITTKCGRDTWRTTVLGRLFQWPSTRTPAPSLPRNANKDFQTPGRSAYVRENPSGTPGSSTNTRACDLTIPLCSWPSTLHDLREDSRANREALATQANALTRSPNMHDLKFLDDRVQDITEKAELFEAIAPYHPSEAIKFFSI</sequence>